<dbReference type="InterPro" id="IPR011992">
    <property type="entry name" value="EF-hand-dom_pair"/>
</dbReference>
<dbReference type="SMART" id="SM00054">
    <property type="entry name" value="EFh"/>
    <property type="match status" value="4"/>
</dbReference>
<name>A0AA88XVK3_PINIB</name>
<gene>
    <name evidence="5" type="ORF">FSP39_005702</name>
</gene>
<keyword evidence="1" id="KW-0677">Repeat</keyword>
<reference evidence="5" key="1">
    <citation type="submission" date="2019-08" db="EMBL/GenBank/DDBJ databases">
        <title>The improved chromosome-level genome for the pearl oyster Pinctada fucata martensii using PacBio sequencing and Hi-C.</title>
        <authorList>
            <person name="Zheng Z."/>
        </authorList>
    </citation>
    <scope>NUCLEOTIDE SEQUENCE</scope>
    <source>
        <strain evidence="5">ZZ-2019</strain>
        <tissue evidence="5">Adductor muscle</tissue>
    </source>
</reference>
<dbReference type="SUPFAM" id="SSF47473">
    <property type="entry name" value="EF-hand"/>
    <property type="match status" value="1"/>
</dbReference>
<dbReference type="Proteomes" id="UP001186944">
    <property type="component" value="Unassembled WGS sequence"/>
</dbReference>
<keyword evidence="6" id="KW-1185">Reference proteome</keyword>
<feature type="domain" description="EF-hand" evidence="4">
    <location>
        <begin position="34"/>
        <end position="69"/>
    </location>
</feature>
<evidence type="ECO:0000256" key="1">
    <source>
        <dbReference type="ARBA" id="ARBA00022737"/>
    </source>
</evidence>
<sequence>AEIKTAFDSIDRNKSGTIDASELAVVMRWCGMNPTETEIQSVIDEVDSNGNGTLEFAEFISLVAGIYKSPEKYQEEIRVAFRKFDKDGTGKINPEELREVLTQQGDNLNEEEIQEFLKDADKNGDGYIDYEGELRNVDHF</sequence>
<feature type="domain" description="EF-hand" evidence="4">
    <location>
        <begin position="72"/>
        <end position="107"/>
    </location>
</feature>
<evidence type="ECO:0000256" key="2">
    <source>
        <dbReference type="ARBA" id="ARBA00022837"/>
    </source>
</evidence>
<accession>A0AA88XVK3</accession>
<dbReference type="PANTHER" id="PTHR23048:SF0">
    <property type="entry name" value="CALMODULIN LIKE 3"/>
    <property type="match status" value="1"/>
</dbReference>
<evidence type="ECO:0000313" key="6">
    <source>
        <dbReference type="Proteomes" id="UP001186944"/>
    </source>
</evidence>
<evidence type="ECO:0000256" key="3">
    <source>
        <dbReference type="ARBA" id="ARBA00023179"/>
    </source>
</evidence>
<dbReference type="GO" id="GO:0016460">
    <property type="term" value="C:myosin II complex"/>
    <property type="evidence" value="ECO:0007669"/>
    <property type="project" value="TreeGrafter"/>
</dbReference>
<keyword evidence="3" id="KW-0514">Muscle protein</keyword>
<dbReference type="EMBL" id="VSWD01000009">
    <property type="protein sequence ID" value="KAK3092672.1"/>
    <property type="molecule type" value="Genomic_DNA"/>
</dbReference>
<dbReference type="PROSITE" id="PS50222">
    <property type="entry name" value="EF_HAND_2"/>
    <property type="match status" value="4"/>
</dbReference>
<dbReference type="GO" id="GO:0005509">
    <property type="term" value="F:calcium ion binding"/>
    <property type="evidence" value="ECO:0007669"/>
    <property type="project" value="InterPro"/>
</dbReference>
<protein>
    <recommendedName>
        <fullName evidence="4">EF-hand domain-containing protein</fullName>
    </recommendedName>
</protein>
<dbReference type="AlphaFoldDB" id="A0AA88XVK3"/>
<feature type="domain" description="EF-hand" evidence="4">
    <location>
        <begin position="108"/>
        <end position="131"/>
    </location>
</feature>
<feature type="domain" description="EF-hand" evidence="4">
    <location>
        <begin position="1"/>
        <end position="33"/>
    </location>
</feature>
<dbReference type="FunFam" id="1.10.238.10:FF:000001">
    <property type="entry name" value="Calmodulin 1"/>
    <property type="match status" value="1"/>
</dbReference>
<comment type="caution">
    <text evidence="5">The sequence shown here is derived from an EMBL/GenBank/DDBJ whole genome shotgun (WGS) entry which is preliminary data.</text>
</comment>
<proteinExistence type="predicted"/>
<dbReference type="InterPro" id="IPR002048">
    <property type="entry name" value="EF_hand_dom"/>
</dbReference>
<dbReference type="PROSITE" id="PS00018">
    <property type="entry name" value="EF_HAND_1"/>
    <property type="match status" value="3"/>
</dbReference>
<keyword evidence="2" id="KW-0106">Calcium</keyword>
<dbReference type="PANTHER" id="PTHR23048">
    <property type="entry name" value="MYOSIN LIGHT CHAIN 1, 3"/>
    <property type="match status" value="1"/>
</dbReference>
<dbReference type="InterPro" id="IPR050230">
    <property type="entry name" value="CALM/Myosin/TropC-like"/>
</dbReference>
<dbReference type="Gene3D" id="1.10.238.10">
    <property type="entry name" value="EF-hand"/>
    <property type="match status" value="2"/>
</dbReference>
<feature type="non-terminal residue" evidence="5">
    <location>
        <position position="1"/>
    </location>
</feature>
<evidence type="ECO:0000259" key="4">
    <source>
        <dbReference type="PROSITE" id="PS50222"/>
    </source>
</evidence>
<evidence type="ECO:0000313" key="5">
    <source>
        <dbReference type="EMBL" id="KAK3092672.1"/>
    </source>
</evidence>
<organism evidence="5 6">
    <name type="scientific">Pinctada imbricata</name>
    <name type="common">Atlantic pearl-oyster</name>
    <name type="synonym">Pinctada martensii</name>
    <dbReference type="NCBI Taxonomy" id="66713"/>
    <lineage>
        <taxon>Eukaryota</taxon>
        <taxon>Metazoa</taxon>
        <taxon>Spiralia</taxon>
        <taxon>Lophotrochozoa</taxon>
        <taxon>Mollusca</taxon>
        <taxon>Bivalvia</taxon>
        <taxon>Autobranchia</taxon>
        <taxon>Pteriomorphia</taxon>
        <taxon>Pterioida</taxon>
        <taxon>Pterioidea</taxon>
        <taxon>Pteriidae</taxon>
        <taxon>Pinctada</taxon>
    </lineage>
</organism>
<dbReference type="InterPro" id="IPR018247">
    <property type="entry name" value="EF_Hand_1_Ca_BS"/>
</dbReference>
<dbReference type="Pfam" id="PF13499">
    <property type="entry name" value="EF-hand_7"/>
    <property type="match status" value="2"/>
</dbReference>